<gene>
    <name evidence="4" type="ORF">EYY89_18280</name>
</gene>
<feature type="domain" description="ImpA N-terminal" evidence="2">
    <location>
        <begin position="13"/>
        <end position="114"/>
    </location>
</feature>
<dbReference type="Pfam" id="PF06812">
    <property type="entry name" value="ImpA_N"/>
    <property type="match status" value="1"/>
</dbReference>
<dbReference type="Pfam" id="PF12486">
    <property type="entry name" value="VasL"/>
    <property type="match status" value="1"/>
</dbReference>
<organism evidence="4 5">
    <name type="scientific">Hafnia paralvei</name>
    <dbReference type="NCBI Taxonomy" id="546367"/>
    <lineage>
        <taxon>Bacteria</taxon>
        <taxon>Pseudomonadati</taxon>
        <taxon>Pseudomonadota</taxon>
        <taxon>Gammaproteobacteria</taxon>
        <taxon>Enterobacterales</taxon>
        <taxon>Hafniaceae</taxon>
        <taxon>Hafnia</taxon>
    </lineage>
</organism>
<proteinExistence type="predicted"/>
<dbReference type="Proteomes" id="UP000293380">
    <property type="component" value="Unassembled WGS sequence"/>
</dbReference>
<dbReference type="InterPro" id="IPR021069">
    <property type="entry name" value="ImpA_C"/>
</dbReference>
<protein>
    <recommendedName>
        <fullName evidence="6">Type VI secretion system ImpA family N-terminal domain-containing protein</fullName>
    </recommendedName>
</protein>
<evidence type="ECO:0000256" key="1">
    <source>
        <dbReference type="SAM" id="Phobius"/>
    </source>
</evidence>
<feature type="transmembrane region" description="Helical" evidence="1">
    <location>
        <begin position="221"/>
        <end position="243"/>
    </location>
</feature>
<evidence type="ECO:0000259" key="2">
    <source>
        <dbReference type="Pfam" id="PF06812"/>
    </source>
</evidence>
<keyword evidence="1" id="KW-0472">Membrane</keyword>
<dbReference type="AlphaFoldDB" id="A0A4Q9EH47"/>
<evidence type="ECO:0000313" key="5">
    <source>
        <dbReference type="Proteomes" id="UP000293380"/>
    </source>
</evidence>
<dbReference type="PANTHER" id="PTHR37024:SF5">
    <property type="entry name" value="IMPA N-TERMINAL DOMAIN-CONTAINING PROTEIN"/>
    <property type="match status" value="1"/>
</dbReference>
<comment type="caution">
    <text evidence="4">The sequence shown here is derived from an EMBL/GenBank/DDBJ whole genome shotgun (WGS) entry which is preliminary data.</text>
</comment>
<keyword evidence="1" id="KW-1133">Transmembrane helix</keyword>
<name>A0A4Q9EH47_9GAMM</name>
<dbReference type="PANTHER" id="PTHR37024">
    <property type="entry name" value="TYPE VI SECRETION SYSTEM DUF2094 AND IMPA-RELATED DOMAIN PROTEIN"/>
    <property type="match status" value="1"/>
</dbReference>
<evidence type="ECO:0000259" key="3">
    <source>
        <dbReference type="Pfam" id="PF12486"/>
    </source>
</evidence>
<accession>A0A4Q9EH47</accession>
<dbReference type="InterPro" id="IPR010657">
    <property type="entry name" value="ImpA_N"/>
</dbReference>
<dbReference type="RefSeq" id="WP_130960310.1">
    <property type="nucleotide sequence ID" value="NZ_SITD01000064.1"/>
</dbReference>
<evidence type="ECO:0000313" key="4">
    <source>
        <dbReference type="EMBL" id="TBM23054.1"/>
    </source>
</evidence>
<keyword evidence="1" id="KW-0812">Transmembrane</keyword>
<dbReference type="EMBL" id="SITD01000064">
    <property type="protein sequence ID" value="TBM23054.1"/>
    <property type="molecule type" value="Genomic_DNA"/>
</dbReference>
<evidence type="ECO:0008006" key="6">
    <source>
        <dbReference type="Google" id="ProtNLM"/>
    </source>
</evidence>
<reference evidence="4 5" key="1">
    <citation type="submission" date="2019-02" db="EMBL/GenBank/DDBJ databases">
        <title>Comparative genomic analysis of the Hafnia genus genomes.</title>
        <authorList>
            <person name="Zhiqiu Y."/>
            <person name="Chao Y."/>
            <person name="Yuhui D."/>
            <person name="Di H."/>
            <person name="Bin L."/>
        </authorList>
    </citation>
    <scope>NUCLEOTIDE SEQUENCE [LARGE SCALE GENOMIC DNA]</scope>
    <source>
        <strain evidence="4 5">PCM_1194</strain>
    </source>
</reference>
<feature type="domain" description="ImpA C-terminal" evidence="3">
    <location>
        <begin position="293"/>
        <end position="435"/>
    </location>
</feature>
<sequence length="445" mass="50705">MKARVNLTALKINGHDPRFSKAFQYLSESLSHKNVQKISDWDALELLCYQQFHDYGYDLQTGVWFCLINSHLKGWGGLLQSLELLTGAWENHSARCWPPLGAVALRQNILEWFSQHVATLMYTMPITSSDITVVQRIECVLRLLSEQAKVLQARCDSTLENVRYFLQVRTHSVVAPSVRNSVAVRQRRAEESVENHAVIAESVPFTALTPTPALANPRRPYLRAALLGGIVGVMVTSLTLWLVEWGSTYRWSDKIQMPIGLLQRSASAPIDMDSRFDIQQAQEEREKTVPVMREQLLWLATRSPEQWMMQGERLSRRLEEIYPGNPASASWQQKMQEKAGSVGTSNHWKHGMVALAQLEGRLQQSEKAHSQYLTISELKTAIYQIQQDFEQQGEPIGDQLNDLQQDIDNRQDIHPAALYQIQEQINALLAKYTLLKTQSLKKGDE</sequence>